<evidence type="ECO:0000313" key="3">
    <source>
        <dbReference type="Proteomes" id="UP001151699"/>
    </source>
</evidence>
<feature type="region of interest" description="Disordered" evidence="1">
    <location>
        <begin position="104"/>
        <end position="128"/>
    </location>
</feature>
<evidence type="ECO:0000313" key="2">
    <source>
        <dbReference type="EMBL" id="KAJ6633436.1"/>
    </source>
</evidence>
<dbReference type="OrthoDB" id="1100386at2759"/>
<keyword evidence="3" id="KW-1185">Reference proteome</keyword>
<proteinExistence type="predicted"/>
<feature type="compositionally biased region" description="Polar residues" evidence="1">
    <location>
        <begin position="119"/>
        <end position="128"/>
    </location>
</feature>
<feature type="non-terminal residue" evidence="2">
    <location>
        <position position="152"/>
    </location>
</feature>
<dbReference type="AlphaFoldDB" id="A0A9Q0MND2"/>
<gene>
    <name evidence="2" type="ORF">Bhyg_15573</name>
</gene>
<organism evidence="2 3">
    <name type="scientific">Pseudolycoriella hygida</name>
    <dbReference type="NCBI Taxonomy" id="35572"/>
    <lineage>
        <taxon>Eukaryota</taxon>
        <taxon>Metazoa</taxon>
        <taxon>Ecdysozoa</taxon>
        <taxon>Arthropoda</taxon>
        <taxon>Hexapoda</taxon>
        <taxon>Insecta</taxon>
        <taxon>Pterygota</taxon>
        <taxon>Neoptera</taxon>
        <taxon>Endopterygota</taxon>
        <taxon>Diptera</taxon>
        <taxon>Nematocera</taxon>
        <taxon>Sciaroidea</taxon>
        <taxon>Sciaridae</taxon>
        <taxon>Pseudolycoriella</taxon>
    </lineage>
</organism>
<dbReference type="EMBL" id="WJQU01002012">
    <property type="protein sequence ID" value="KAJ6633436.1"/>
    <property type="molecule type" value="Genomic_DNA"/>
</dbReference>
<name>A0A9Q0MND2_9DIPT</name>
<comment type="caution">
    <text evidence="2">The sequence shown here is derived from an EMBL/GenBank/DDBJ whole genome shotgun (WGS) entry which is preliminary data.</text>
</comment>
<reference evidence="2" key="1">
    <citation type="submission" date="2022-07" db="EMBL/GenBank/DDBJ databases">
        <authorList>
            <person name="Trinca V."/>
            <person name="Uliana J.V.C."/>
            <person name="Torres T.T."/>
            <person name="Ward R.J."/>
            <person name="Monesi N."/>
        </authorList>
    </citation>
    <scope>NUCLEOTIDE SEQUENCE</scope>
    <source>
        <strain evidence="2">HSMRA1968</strain>
        <tissue evidence="2">Whole embryos</tissue>
    </source>
</reference>
<protein>
    <submittedName>
        <fullName evidence="2">Uncharacterized protein</fullName>
    </submittedName>
</protein>
<accession>A0A9Q0MND2</accession>
<evidence type="ECO:0000256" key="1">
    <source>
        <dbReference type="SAM" id="MobiDB-lite"/>
    </source>
</evidence>
<sequence length="152" mass="17472">MEGYLVEEFNNGRQAHFNNRQKGYPMSVSQSKMGYYNQYHGAGSNYNEEPVYEEILNARCGNRDDDDLMDENIFRTRDMSNQNEDIVLRQSTVPLIKSSYDFNKLNSKSPIGPDKMSSKLPTPQHPQQHVSRNLSAILDENNTVVCYLEPMA</sequence>
<dbReference type="Proteomes" id="UP001151699">
    <property type="component" value="Unassembled WGS sequence"/>
</dbReference>